<evidence type="ECO:0000256" key="1">
    <source>
        <dbReference type="SAM" id="MobiDB-lite"/>
    </source>
</evidence>
<dbReference type="Gene3D" id="3.40.190.10">
    <property type="entry name" value="Periplasmic binding protein-like II"/>
    <property type="match status" value="1"/>
</dbReference>
<dbReference type="EMBL" id="CP011502">
    <property type="protein sequence ID" value="ALX06291.1"/>
    <property type="molecule type" value="Genomic_DNA"/>
</dbReference>
<dbReference type="RefSeq" id="WP_067861072.1">
    <property type="nucleotide sequence ID" value="NZ_CP011502.1"/>
</dbReference>
<dbReference type="PANTHER" id="PTHR30290">
    <property type="entry name" value="PERIPLASMIC BINDING COMPONENT OF ABC TRANSPORTER"/>
    <property type="match status" value="1"/>
</dbReference>
<dbReference type="Pfam" id="PF00496">
    <property type="entry name" value="SBP_bac_5"/>
    <property type="match status" value="1"/>
</dbReference>
<proteinExistence type="predicted"/>
<evidence type="ECO:0000259" key="2">
    <source>
        <dbReference type="Pfam" id="PF00496"/>
    </source>
</evidence>
<keyword evidence="4" id="KW-1185">Reference proteome</keyword>
<dbReference type="PROSITE" id="PS51257">
    <property type="entry name" value="PROKAR_LIPOPROTEIN"/>
    <property type="match status" value="1"/>
</dbReference>
<dbReference type="InterPro" id="IPR039424">
    <property type="entry name" value="SBP_5"/>
</dbReference>
<organism evidence="3 4">
    <name type="scientific">Aeromicrobium erythreum</name>
    <dbReference type="NCBI Taxonomy" id="2041"/>
    <lineage>
        <taxon>Bacteria</taxon>
        <taxon>Bacillati</taxon>
        <taxon>Actinomycetota</taxon>
        <taxon>Actinomycetes</taxon>
        <taxon>Propionibacteriales</taxon>
        <taxon>Nocardioidaceae</taxon>
        <taxon>Aeromicrobium</taxon>
    </lineage>
</organism>
<dbReference type="PIRSF" id="PIRSF002741">
    <property type="entry name" value="MppA"/>
    <property type="match status" value="1"/>
</dbReference>
<feature type="region of interest" description="Disordered" evidence="1">
    <location>
        <begin position="24"/>
        <end position="43"/>
    </location>
</feature>
<dbReference type="GO" id="GO:0042597">
    <property type="term" value="C:periplasmic space"/>
    <property type="evidence" value="ECO:0007669"/>
    <property type="project" value="UniProtKB-ARBA"/>
</dbReference>
<dbReference type="InterPro" id="IPR030678">
    <property type="entry name" value="Peptide/Ni-bd"/>
</dbReference>
<gene>
    <name evidence="3" type="ORF">AERYTH_17085</name>
</gene>
<reference evidence="3 4" key="1">
    <citation type="journal article" date="1991" name="Int. J. Syst. Bacteriol.">
        <title>Description of the erythromycin-producing bacterium Arthrobacter sp. strain NRRL B-3381 as Aeromicrobium erythreum gen. nov., sp. nov.</title>
        <authorList>
            <person name="Miller E.S."/>
            <person name="Woese C.R."/>
            <person name="Brenner S."/>
        </authorList>
    </citation>
    <scope>NUCLEOTIDE SEQUENCE [LARGE SCALE GENOMIC DNA]</scope>
    <source>
        <strain evidence="3 4">AR18</strain>
    </source>
</reference>
<sequence>MPRPPRTLLLLPLLLALVLGGCTGGSDRDARPRPSATTEARDGTTAWVRADPSDVRRGGTLRIGLGSLPVTFNPLHADAVGTDVERLVGPTTGQVVRITEDGGWEVDPDHAREVEVVADHPLTVAVRLNPDAVWDDGTPVTAADMAATWRALRGTDERYAVASSDGWDAIADVRPGRDRFGYTVRFAERRGDWPLFVSPRLPAQVAASPRAFNRTFRDRPLPSNGPFVTRDVDEDTGTITQEPNPRWWGDPPRLRRIVWRVAEPSVQAEAYAAGELDVATLDTDRDVPAAQVQRTSGSQWSHLTMNAGRGPLRDVAVRRAVALALDRDALARDVAEPVGAEPRPADSLLVLPGQRGYDAVARPTTRDVDRARRLLAQAGYTETRPLRLSLPVAGGSDALAARARAIRSQLAEVGVAVRLRTVAPDDFAAQVLVPLDFDLLTFSWGPSLLGPDAARDRFLPVTSPANVTGVASSAAPWDAVRDARSARARTAATARLEAALRREAVVVPLAVTPSVLAVRPGVVNVGAASFEQPRWATVGFRADD</sequence>
<dbReference type="Gene3D" id="3.10.105.10">
    <property type="entry name" value="Dipeptide-binding Protein, Domain 3"/>
    <property type="match status" value="1"/>
</dbReference>
<dbReference type="KEGG" id="aer:AERYTH_17085"/>
<dbReference type="Proteomes" id="UP000067689">
    <property type="component" value="Chromosome"/>
</dbReference>
<dbReference type="AlphaFoldDB" id="A0A0U3KP87"/>
<accession>A0A0U3KP87</accession>
<dbReference type="STRING" id="2041.AERYTH_17085"/>
<evidence type="ECO:0000313" key="4">
    <source>
        <dbReference type="Proteomes" id="UP000067689"/>
    </source>
</evidence>
<evidence type="ECO:0000313" key="3">
    <source>
        <dbReference type="EMBL" id="ALX06291.1"/>
    </source>
</evidence>
<dbReference type="GO" id="GO:1904680">
    <property type="term" value="F:peptide transmembrane transporter activity"/>
    <property type="evidence" value="ECO:0007669"/>
    <property type="project" value="TreeGrafter"/>
</dbReference>
<dbReference type="InterPro" id="IPR000914">
    <property type="entry name" value="SBP_5_dom"/>
</dbReference>
<dbReference type="SUPFAM" id="SSF53850">
    <property type="entry name" value="Periplasmic binding protein-like II"/>
    <property type="match status" value="1"/>
</dbReference>
<dbReference type="GO" id="GO:0015833">
    <property type="term" value="P:peptide transport"/>
    <property type="evidence" value="ECO:0007669"/>
    <property type="project" value="TreeGrafter"/>
</dbReference>
<dbReference type="GO" id="GO:0043190">
    <property type="term" value="C:ATP-binding cassette (ABC) transporter complex"/>
    <property type="evidence" value="ECO:0007669"/>
    <property type="project" value="InterPro"/>
</dbReference>
<feature type="region of interest" description="Disordered" evidence="1">
    <location>
        <begin position="216"/>
        <end position="247"/>
    </location>
</feature>
<feature type="domain" description="Solute-binding protein family 5" evidence="2">
    <location>
        <begin position="106"/>
        <end position="459"/>
    </location>
</feature>
<protein>
    <recommendedName>
        <fullName evidence="2">Solute-binding protein family 5 domain-containing protein</fullName>
    </recommendedName>
</protein>
<dbReference type="PATRIC" id="fig|2041.4.peg.3572"/>
<dbReference type="OrthoDB" id="3713816at2"/>
<dbReference type="PANTHER" id="PTHR30290:SF65">
    <property type="entry name" value="MONOACYL PHOSPHATIDYLINOSITOL TETRAMANNOSIDE-BINDING PROTEIN LPQW-RELATED"/>
    <property type="match status" value="1"/>
</dbReference>
<name>A0A0U3KP87_9ACTN</name>